<feature type="signal peptide" evidence="2">
    <location>
        <begin position="1"/>
        <end position="17"/>
    </location>
</feature>
<evidence type="ECO:0000313" key="3">
    <source>
        <dbReference type="EMBL" id="TGZ55351.1"/>
    </source>
</evidence>
<keyword evidence="4" id="KW-1185">Reference proteome</keyword>
<sequence>VMYTAFIVLCVIPHLLGIHQRCETQWRECILKGVVVILISLIVCTVTYNYCRESCKLEEIIVPS</sequence>
<comment type="caution">
    <text evidence="3">The sequence shown here is derived from an EMBL/GenBank/DDBJ whole genome shotgun (WGS) entry which is preliminary data.</text>
</comment>
<gene>
    <name evidence="3" type="ORF">CRM22_010408</name>
</gene>
<keyword evidence="2" id="KW-0732">Signal</keyword>
<keyword evidence="1" id="KW-1133">Transmembrane helix</keyword>
<keyword evidence="1" id="KW-0472">Membrane</keyword>
<keyword evidence="1" id="KW-0812">Transmembrane</keyword>
<reference evidence="3 4" key="1">
    <citation type="journal article" date="2019" name="BMC Genomics">
        <title>New insights from Opisthorchis felineus genome: update on genomics of the epidemiologically important liver flukes.</title>
        <authorList>
            <person name="Ershov N.I."/>
            <person name="Mordvinov V.A."/>
            <person name="Prokhortchouk E.B."/>
            <person name="Pakharukova M.Y."/>
            <person name="Gunbin K.V."/>
            <person name="Ustyantsev K."/>
            <person name="Genaev M.A."/>
            <person name="Blinov A.G."/>
            <person name="Mazur A."/>
            <person name="Boulygina E."/>
            <person name="Tsygankova S."/>
            <person name="Khrameeva E."/>
            <person name="Chekanov N."/>
            <person name="Fan G."/>
            <person name="Xiao A."/>
            <person name="Zhang H."/>
            <person name="Xu X."/>
            <person name="Yang H."/>
            <person name="Solovyev V."/>
            <person name="Lee S.M."/>
            <person name="Liu X."/>
            <person name="Afonnikov D.A."/>
            <person name="Skryabin K.G."/>
        </authorList>
    </citation>
    <scope>NUCLEOTIDE SEQUENCE [LARGE SCALE GENOMIC DNA]</scope>
    <source>
        <strain evidence="3">AK-0245</strain>
        <tissue evidence="3">Whole organism</tissue>
    </source>
</reference>
<evidence type="ECO:0000256" key="2">
    <source>
        <dbReference type="SAM" id="SignalP"/>
    </source>
</evidence>
<dbReference type="Proteomes" id="UP000308267">
    <property type="component" value="Unassembled WGS sequence"/>
</dbReference>
<dbReference type="EMBL" id="SJOL01009840">
    <property type="protein sequence ID" value="TGZ55351.1"/>
    <property type="molecule type" value="Genomic_DNA"/>
</dbReference>
<evidence type="ECO:0000256" key="1">
    <source>
        <dbReference type="SAM" id="Phobius"/>
    </source>
</evidence>
<protein>
    <submittedName>
        <fullName evidence="3">Uncharacterized protein</fullName>
    </submittedName>
</protein>
<feature type="chain" id="PRO_5020342706" evidence="2">
    <location>
        <begin position="18"/>
        <end position="64"/>
    </location>
</feature>
<organism evidence="3 4">
    <name type="scientific">Opisthorchis felineus</name>
    <dbReference type="NCBI Taxonomy" id="147828"/>
    <lineage>
        <taxon>Eukaryota</taxon>
        <taxon>Metazoa</taxon>
        <taxon>Spiralia</taxon>
        <taxon>Lophotrochozoa</taxon>
        <taxon>Platyhelminthes</taxon>
        <taxon>Trematoda</taxon>
        <taxon>Digenea</taxon>
        <taxon>Opisthorchiida</taxon>
        <taxon>Opisthorchiata</taxon>
        <taxon>Opisthorchiidae</taxon>
        <taxon>Opisthorchis</taxon>
    </lineage>
</organism>
<proteinExistence type="predicted"/>
<name>A0A4S2KZ17_OPIFE</name>
<feature type="transmembrane region" description="Helical" evidence="1">
    <location>
        <begin position="30"/>
        <end position="51"/>
    </location>
</feature>
<feature type="non-terminal residue" evidence="3">
    <location>
        <position position="1"/>
    </location>
</feature>
<evidence type="ECO:0000313" key="4">
    <source>
        <dbReference type="Proteomes" id="UP000308267"/>
    </source>
</evidence>
<accession>A0A4S2KZ17</accession>
<dbReference type="AlphaFoldDB" id="A0A4S2KZ17"/>